<gene>
    <name evidence="1" type="ORF">US90_C0001G0058</name>
</gene>
<protein>
    <submittedName>
        <fullName evidence="1">Uncharacterized protein</fullName>
    </submittedName>
</protein>
<proteinExistence type="predicted"/>
<evidence type="ECO:0000313" key="1">
    <source>
        <dbReference type="EMBL" id="KKQ71728.1"/>
    </source>
</evidence>
<evidence type="ECO:0000313" key="2">
    <source>
        <dbReference type="Proteomes" id="UP000034406"/>
    </source>
</evidence>
<dbReference type="Proteomes" id="UP000034406">
    <property type="component" value="Unassembled WGS sequence"/>
</dbReference>
<dbReference type="AlphaFoldDB" id="A0A0G0JW48"/>
<reference evidence="1 2" key="1">
    <citation type="journal article" date="2015" name="Nature">
        <title>rRNA introns, odd ribosomes, and small enigmatic genomes across a large radiation of phyla.</title>
        <authorList>
            <person name="Brown C.T."/>
            <person name="Hug L.A."/>
            <person name="Thomas B.C."/>
            <person name="Sharon I."/>
            <person name="Castelle C.J."/>
            <person name="Singh A."/>
            <person name="Wilkins M.J."/>
            <person name="Williams K.H."/>
            <person name="Banfield J.F."/>
        </authorList>
    </citation>
    <scope>NUCLEOTIDE SEQUENCE [LARGE SCALE GENOMIC DNA]</scope>
</reference>
<dbReference type="EMBL" id="LBUT01000001">
    <property type="protein sequence ID" value="KKQ71728.1"/>
    <property type="molecule type" value="Genomic_DNA"/>
</dbReference>
<name>A0A0G0JW48_9BACT</name>
<organism evidence="1 2">
    <name type="scientific">Candidatus Shapirobacteria bacterium GW2011_GWE2_38_30</name>
    <dbReference type="NCBI Taxonomy" id="1618490"/>
    <lineage>
        <taxon>Bacteria</taxon>
        <taxon>Candidatus Shapironibacteriota</taxon>
    </lineage>
</organism>
<comment type="caution">
    <text evidence="1">The sequence shown here is derived from an EMBL/GenBank/DDBJ whole genome shotgun (WGS) entry which is preliminary data.</text>
</comment>
<sequence>MEIKGKVCIRVDPEIIIGLRQPPDFFQKRPDLKWNVSHPPPQIILKNGLTIDIGEPTEPELFKTNK</sequence>
<dbReference type="STRING" id="1618490.US90_C0001G0058"/>
<accession>A0A0G0JW48</accession>